<protein>
    <submittedName>
        <fullName evidence="7">Nudix/MutT family protein</fullName>
    </submittedName>
</protein>
<dbReference type="PANTHER" id="PTHR12629:SF0">
    <property type="entry name" value="DIPHOSPHOINOSITOL-POLYPHOSPHATE DIPHOSPHATASE"/>
    <property type="match status" value="1"/>
</dbReference>
<dbReference type="KEGG" id="cmt:CCM_02457"/>
<dbReference type="GO" id="GO:0005634">
    <property type="term" value="C:nucleus"/>
    <property type="evidence" value="ECO:0007669"/>
    <property type="project" value="TreeGrafter"/>
</dbReference>
<dbReference type="STRING" id="983644.G3J9W3"/>
<dbReference type="PROSITE" id="PS51462">
    <property type="entry name" value="NUDIX"/>
    <property type="match status" value="1"/>
</dbReference>
<dbReference type="eggNOG" id="KOG2839">
    <property type="taxonomic scope" value="Eukaryota"/>
</dbReference>
<dbReference type="OrthoDB" id="2011998at2759"/>
<dbReference type="InterPro" id="IPR020084">
    <property type="entry name" value="NUDIX_hydrolase_CS"/>
</dbReference>
<dbReference type="Proteomes" id="UP000001610">
    <property type="component" value="Unassembled WGS sequence"/>
</dbReference>
<evidence type="ECO:0000256" key="4">
    <source>
        <dbReference type="ARBA" id="ARBA00022842"/>
    </source>
</evidence>
<gene>
    <name evidence="7" type="ORF">CCM_02457</name>
</gene>
<dbReference type="EMBL" id="JH126400">
    <property type="protein sequence ID" value="EGX94186.1"/>
    <property type="molecule type" value="Genomic_DNA"/>
</dbReference>
<feature type="region of interest" description="Disordered" evidence="5">
    <location>
        <begin position="11"/>
        <end position="65"/>
    </location>
</feature>
<dbReference type="GO" id="GO:0046872">
    <property type="term" value="F:metal ion binding"/>
    <property type="evidence" value="ECO:0007669"/>
    <property type="project" value="UniProtKB-KW"/>
</dbReference>
<dbReference type="GO" id="GO:0034431">
    <property type="term" value="F:bis(5'-adenosyl)-hexaphosphatase activity"/>
    <property type="evidence" value="ECO:0007669"/>
    <property type="project" value="TreeGrafter"/>
</dbReference>
<organism evidence="7 8">
    <name type="scientific">Cordyceps militaris (strain CM01)</name>
    <name type="common">Caterpillar fungus</name>
    <dbReference type="NCBI Taxonomy" id="983644"/>
    <lineage>
        <taxon>Eukaryota</taxon>
        <taxon>Fungi</taxon>
        <taxon>Dikarya</taxon>
        <taxon>Ascomycota</taxon>
        <taxon>Pezizomycotina</taxon>
        <taxon>Sordariomycetes</taxon>
        <taxon>Hypocreomycetidae</taxon>
        <taxon>Hypocreales</taxon>
        <taxon>Cordycipitaceae</taxon>
        <taxon>Cordyceps</taxon>
    </lineage>
</organism>
<dbReference type="AlphaFoldDB" id="G3J9W3"/>
<sequence>MYAMGLLGVAPQLPTNARPPNATTLSIRNDTKDTGKTAFIMSGSNSTEANGRSMESRVGRSKQPHPLRAYHSLSTPLGLESQPETQAAASTFVHAPVYCARRRSSHHLFDTICESRMLHQLGALRHVLDAIPLTLPGYNSKGFRLVAGVVPLSPDQEFVLLIQSTRRKGWVLPKGGWEIDESCQEAAVREAWEEAGITIEVEFELGTIEELRPPKMSKDQSQYHFFQGTVLSQYEEWPESHKRERKWFTFSQAIEELSTRPELQEALNRSAIKRL</sequence>
<keyword evidence="4" id="KW-0460">Magnesium</keyword>
<dbReference type="InterPro" id="IPR015797">
    <property type="entry name" value="NUDIX_hydrolase-like_dom_sf"/>
</dbReference>
<dbReference type="GO" id="GO:1901907">
    <property type="term" value="P:diadenosine pentaphosphate catabolic process"/>
    <property type="evidence" value="ECO:0007669"/>
    <property type="project" value="TreeGrafter"/>
</dbReference>
<evidence type="ECO:0000313" key="7">
    <source>
        <dbReference type="EMBL" id="EGX94186.1"/>
    </source>
</evidence>
<dbReference type="VEuPathDB" id="FungiDB:CCM_02457"/>
<evidence type="ECO:0000256" key="1">
    <source>
        <dbReference type="ARBA" id="ARBA00001946"/>
    </source>
</evidence>
<reference evidence="7 8" key="1">
    <citation type="journal article" date="2011" name="Genome Biol.">
        <title>Genome sequence of the insect pathogenic fungus Cordyceps militaris, a valued traditional Chinese medicine.</title>
        <authorList>
            <person name="Zheng P."/>
            <person name="Xia Y."/>
            <person name="Xiao G."/>
            <person name="Xiong C."/>
            <person name="Hu X."/>
            <person name="Zhang S."/>
            <person name="Zheng H."/>
            <person name="Huang Y."/>
            <person name="Zhou Y."/>
            <person name="Wang S."/>
            <person name="Zhao G.P."/>
            <person name="Liu X."/>
            <person name="St Leger R.J."/>
            <person name="Wang C."/>
        </authorList>
    </citation>
    <scope>NUCLEOTIDE SEQUENCE [LARGE SCALE GENOMIC DNA]</scope>
    <source>
        <strain evidence="7 8">CM01</strain>
    </source>
</reference>
<keyword evidence="3" id="KW-0378">Hydrolase</keyword>
<dbReference type="InParanoid" id="G3J9W3"/>
<dbReference type="HOGENOM" id="CLU_1246069_0_0_1"/>
<feature type="domain" description="Nudix hydrolase" evidence="6">
    <location>
        <begin position="142"/>
        <end position="271"/>
    </location>
</feature>
<dbReference type="GO" id="GO:0005737">
    <property type="term" value="C:cytoplasm"/>
    <property type="evidence" value="ECO:0007669"/>
    <property type="project" value="TreeGrafter"/>
</dbReference>
<dbReference type="GO" id="GO:0071543">
    <property type="term" value="P:diphosphoinositol polyphosphate metabolic process"/>
    <property type="evidence" value="ECO:0007669"/>
    <property type="project" value="TreeGrafter"/>
</dbReference>
<dbReference type="GO" id="GO:1901909">
    <property type="term" value="P:diadenosine hexaphosphate catabolic process"/>
    <property type="evidence" value="ECO:0007669"/>
    <property type="project" value="TreeGrafter"/>
</dbReference>
<dbReference type="InterPro" id="IPR047198">
    <property type="entry name" value="DDP-like_NUDIX"/>
</dbReference>
<evidence type="ECO:0000256" key="5">
    <source>
        <dbReference type="SAM" id="MobiDB-lite"/>
    </source>
</evidence>
<dbReference type="GeneID" id="18164484"/>
<comment type="cofactor">
    <cofactor evidence="1">
        <name>Mg(2+)</name>
        <dbReference type="ChEBI" id="CHEBI:18420"/>
    </cofactor>
</comment>
<evidence type="ECO:0000256" key="2">
    <source>
        <dbReference type="ARBA" id="ARBA00022723"/>
    </source>
</evidence>
<dbReference type="PANTHER" id="PTHR12629">
    <property type="entry name" value="DIPHOSPHOINOSITOL POLYPHOSPHATE PHOSPHOHYDROLASE"/>
    <property type="match status" value="1"/>
</dbReference>
<dbReference type="Pfam" id="PF00293">
    <property type="entry name" value="NUDIX"/>
    <property type="match status" value="1"/>
</dbReference>
<proteinExistence type="predicted"/>
<dbReference type="InterPro" id="IPR000086">
    <property type="entry name" value="NUDIX_hydrolase_dom"/>
</dbReference>
<dbReference type="GO" id="GO:0034432">
    <property type="term" value="F:bis(5'-adenosyl)-pentaphosphatase activity"/>
    <property type="evidence" value="ECO:0007669"/>
    <property type="project" value="TreeGrafter"/>
</dbReference>
<dbReference type="PROSITE" id="PS00893">
    <property type="entry name" value="NUDIX_BOX"/>
    <property type="match status" value="1"/>
</dbReference>
<name>G3J9W3_CORMM</name>
<dbReference type="Gene3D" id="3.90.79.10">
    <property type="entry name" value="Nucleoside Triphosphate Pyrophosphohydrolase"/>
    <property type="match status" value="1"/>
</dbReference>
<keyword evidence="2" id="KW-0479">Metal-binding</keyword>
<dbReference type="GO" id="GO:1901911">
    <property type="term" value="P:adenosine 5'-(hexahydrogen pentaphosphate) catabolic process"/>
    <property type="evidence" value="ECO:0007669"/>
    <property type="project" value="TreeGrafter"/>
</dbReference>
<evidence type="ECO:0000259" key="6">
    <source>
        <dbReference type="PROSITE" id="PS51462"/>
    </source>
</evidence>
<accession>G3J9W3</accession>
<dbReference type="RefSeq" id="XP_006667672.1">
    <property type="nucleotide sequence ID" value="XM_006667609.1"/>
</dbReference>
<dbReference type="SUPFAM" id="SSF55811">
    <property type="entry name" value="Nudix"/>
    <property type="match status" value="1"/>
</dbReference>
<keyword evidence="8" id="KW-1185">Reference proteome</keyword>
<dbReference type="GO" id="GO:0000298">
    <property type="term" value="F:endopolyphosphatase activity"/>
    <property type="evidence" value="ECO:0007669"/>
    <property type="project" value="TreeGrafter"/>
</dbReference>
<dbReference type="CDD" id="cd04666">
    <property type="entry name" value="NUDIX_DIPP2_like_Nudt4"/>
    <property type="match status" value="1"/>
</dbReference>
<evidence type="ECO:0000313" key="8">
    <source>
        <dbReference type="Proteomes" id="UP000001610"/>
    </source>
</evidence>
<evidence type="ECO:0000256" key="3">
    <source>
        <dbReference type="ARBA" id="ARBA00022801"/>
    </source>
</evidence>
<dbReference type="GO" id="GO:0008486">
    <property type="term" value="F:diphosphoinositol-polyphosphate diphosphatase activity"/>
    <property type="evidence" value="ECO:0007669"/>
    <property type="project" value="TreeGrafter"/>
</dbReference>